<feature type="domain" description="Glutamate synthase central-N" evidence="1">
    <location>
        <begin position="10"/>
        <end position="58"/>
    </location>
</feature>
<dbReference type="SUPFAM" id="SSF51395">
    <property type="entry name" value="FMN-linked oxidoreductases"/>
    <property type="match status" value="1"/>
</dbReference>
<comment type="caution">
    <text evidence="2">The sequence shown here is derived from an EMBL/GenBank/DDBJ whole genome shotgun (WGS) entry which is preliminary data.</text>
</comment>
<dbReference type="EMBL" id="AZMM01012906">
    <property type="protein sequence ID" value="ETJ32643.1"/>
    <property type="molecule type" value="Genomic_DNA"/>
</dbReference>
<proteinExistence type="predicted"/>
<organism evidence="2">
    <name type="scientific">human gut metagenome</name>
    <dbReference type="NCBI Taxonomy" id="408170"/>
    <lineage>
        <taxon>unclassified sequences</taxon>
        <taxon>metagenomes</taxon>
        <taxon>organismal metagenomes</taxon>
    </lineage>
</organism>
<dbReference type="PANTHER" id="PTHR43100">
    <property type="entry name" value="GLUTAMATE SYNTHASE [NADPH] SMALL CHAIN"/>
    <property type="match status" value="1"/>
</dbReference>
<dbReference type="InterPro" id="IPR006982">
    <property type="entry name" value="Glu_synth_centr_N"/>
</dbReference>
<evidence type="ECO:0000313" key="2">
    <source>
        <dbReference type="EMBL" id="ETJ32643.1"/>
    </source>
</evidence>
<protein>
    <submittedName>
        <fullName evidence="2">Glutamate synthase, large subunit</fullName>
    </submittedName>
</protein>
<feature type="non-terminal residue" evidence="2">
    <location>
        <position position="1"/>
    </location>
</feature>
<feature type="non-terminal residue" evidence="2">
    <location>
        <position position="108"/>
    </location>
</feature>
<dbReference type="InterPro" id="IPR051394">
    <property type="entry name" value="Glutamate_Synthase"/>
</dbReference>
<reference evidence="2" key="1">
    <citation type="submission" date="2013-12" db="EMBL/GenBank/DDBJ databases">
        <title>A Varibaculum cambriense genome reconstructed from a premature infant gut community with otherwise low bacterial novelty that shifts toward anaerobic metabolism during the third week of life.</title>
        <authorList>
            <person name="Brown C.T."/>
            <person name="Sharon I."/>
            <person name="Thomas B.C."/>
            <person name="Castelle C.J."/>
            <person name="Morowitz M.J."/>
            <person name="Banfield J.F."/>
        </authorList>
    </citation>
    <scope>NUCLEOTIDE SEQUENCE</scope>
</reference>
<gene>
    <name evidence="2" type="ORF">Q604_UNBC12906G0001</name>
</gene>
<evidence type="ECO:0000259" key="1">
    <source>
        <dbReference type="Pfam" id="PF04898"/>
    </source>
</evidence>
<dbReference type="PANTHER" id="PTHR43100:SF1">
    <property type="entry name" value="GLUTAMATE SYNTHASE [NADPH] SMALL CHAIN"/>
    <property type="match status" value="1"/>
</dbReference>
<name>W1XQJ2_9ZZZZ</name>
<dbReference type="Gene3D" id="3.20.20.70">
    <property type="entry name" value="Aldolase class I"/>
    <property type="match status" value="1"/>
</dbReference>
<dbReference type="GO" id="GO:0015930">
    <property type="term" value="F:glutamate synthase activity"/>
    <property type="evidence" value="ECO:0007669"/>
    <property type="project" value="InterPro"/>
</dbReference>
<accession>W1XQJ2</accession>
<sequence length="108" mass="11785">TVRDLQARKRLGDITPEQAEKNYIKAAVGGIMKVMSKMGISTVRSYHGAQIFEALGLNTNFINKFFVNTPTRIGGIGLGGVAHEALARFERAFKSDETVLEPGGWYGP</sequence>
<dbReference type="InterPro" id="IPR013785">
    <property type="entry name" value="Aldolase_TIM"/>
</dbReference>
<dbReference type="Pfam" id="PF04898">
    <property type="entry name" value="Glu_syn_central"/>
    <property type="match status" value="1"/>
</dbReference>
<dbReference type="AlphaFoldDB" id="W1XQJ2"/>